<keyword evidence="5 9" id="KW-0046">Antibiotic resistance</keyword>
<dbReference type="InterPro" id="IPR016181">
    <property type="entry name" value="Acyl_CoA_acyltransferase"/>
</dbReference>
<organism evidence="11 12">
    <name type="scientific">Stenotrophomonas humi</name>
    <dbReference type="NCBI Taxonomy" id="405444"/>
    <lineage>
        <taxon>Bacteria</taxon>
        <taxon>Pseudomonadati</taxon>
        <taxon>Pseudomonadota</taxon>
        <taxon>Gammaproteobacteria</taxon>
        <taxon>Lysobacterales</taxon>
        <taxon>Lysobacteraceae</taxon>
        <taxon>Stenotrophomonas</taxon>
    </lineage>
</organism>
<evidence type="ECO:0000256" key="9">
    <source>
        <dbReference type="PIRNR" id="PIRNR000452"/>
    </source>
</evidence>
<evidence type="ECO:0000256" key="3">
    <source>
        <dbReference type="ARBA" id="ARBA00017677"/>
    </source>
</evidence>
<evidence type="ECO:0000256" key="6">
    <source>
        <dbReference type="ARBA" id="ARBA00023315"/>
    </source>
</evidence>
<dbReference type="Proteomes" id="UP000050864">
    <property type="component" value="Unassembled WGS sequence"/>
</dbReference>
<dbReference type="PROSITE" id="PS51186">
    <property type="entry name" value="GNAT"/>
    <property type="match status" value="1"/>
</dbReference>
<keyword evidence="12" id="KW-1185">Reference proteome</keyword>
<evidence type="ECO:0000256" key="1">
    <source>
        <dbReference type="ARBA" id="ARBA00011738"/>
    </source>
</evidence>
<gene>
    <name evidence="11" type="ORF">ABB26_03985</name>
</gene>
<evidence type="ECO:0000256" key="8">
    <source>
        <dbReference type="ARBA" id="ARBA00048923"/>
    </source>
</evidence>
<dbReference type="GO" id="GO:0047663">
    <property type="term" value="F:aminoglycoside 6'-N-acetyltransferase activity"/>
    <property type="evidence" value="ECO:0007669"/>
    <property type="project" value="UniProtKB-EC"/>
</dbReference>
<dbReference type="STRING" id="405444.ABB26_03985"/>
<comment type="function">
    <text evidence="9">Catalyzes the transfer of an acetyl group from acetyl-CoA to the 6'-amino group of aminoglycoside molecules conferring resistance to antibiotics containing the purpurosamine ring.</text>
</comment>
<evidence type="ECO:0000256" key="4">
    <source>
        <dbReference type="ARBA" id="ARBA00022679"/>
    </source>
</evidence>
<dbReference type="EMBL" id="LDJI01000008">
    <property type="protein sequence ID" value="KRG65335.1"/>
    <property type="molecule type" value="Genomic_DNA"/>
</dbReference>
<evidence type="ECO:0000313" key="12">
    <source>
        <dbReference type="Proteomes" id="UP000050864"/>
    </source>
</evidence>
<accession>A0A0R0CHF1</accession>
<reference evidence="11 12" key="1">
    <citation type="submission" date="2015-05" db="EMBL/GenBank/DDBJ databases">
        <title>Genome sequencing and analysis of members of genus Stenotrophomonas.</title>
        <authorList>
            <person name="Patil P.P."/>
            <person name="Midha S."/>
            <person name="Patil P.B."/>
        </authorList>
    </citation>
    <scope>NUCLEOTIDE SEQUENCE [LARGE SCALE GENOMIC DNA]</scope>
    <source>
        <strain evidence="11 12">DSM 18929</strain>
    </source>
</reference>
<comment type="subunit">
    <text evidence="1 9">Homodimer.</text>
</comment>
<dbReference type="SUPFAM" id="SSF55729">
    <property type="entry name" value="Acyl-CoA N-acyltransferases (Nat)"/>
    <property type="match status" value="1"/>
</dbReference>
<dbReference type="OrthoDB" id="118633at2"/>
<feature type="domain" description="N-acetyltransferase" evidence="10">
    <location>
        <begin position="6"/>
        <end position="152"/>
    </location>
</feature>
<dbReference type="CDD" id="cd04301">
    <property type="entry name" value="NAT_SF"/>
    <property type="match status" value="1"/>
</dbReference>
<evidence type="ECO:0000256" key="7">
    <source>
        <dbReference type="ARBA" id="ARBA00029660"/>
    </source>
</evidence>
<sequence>MSEGRFQVRRAQVDDWSDWATLRLELWPDSETDMVDLLELIEGEGNTCLLAFDAAGQAVGLAEASLRHDYVNGTSTSPVGFLEGWYVRDVARNQGIGRGLIEAVARWAKACGCTELASDTAQDNRAAQDAHRACGFTETERVVYYCMPLPTEPA</sequence>
<dbReference type="AlphaFoldDB" id="A0A0R0CHF1"/>
<dbReference type="InterPro" id="IPR024170">
    <property type="entry name" value="Aminoglycoside_N6-AcTrfrase"/>
</dbReference>
<evidence type="ECO:0000259" key="10">
    <source>
        <dbReference type="PROSITE" id="PS51186"/>
    </source>
</evidence>
<protein>
    <recommendedName>
        <fullName evidence="3 9">Aminoglycoside N(6')-acetyltransferase type 1</fullName>
        <ecNumber evidence="2 9">2.3.1.82</ecNumber>
    </recommendedName>
    <alternativeName>
        <fullName evidence="7 9">Aminoglycoside resistance protein</fullName>
    </alternativeName>
</protein>
<evidence type="ECO:0000256" key="5">
    <source>
        <dbReference type="ARBA" id="ARBA00023251"/>
    </source>
</evidence>
<keyword evidence="4 9" id="KW-0808">Transferase</keyword>
<keyword evidence="6 9" id="KW-0012">Acyltransferase</keyword>
<comment type="catalytic activity">
    <reaction evidence="8 9">
        <text>kanamycin B + acetyl-CoA = N(6')-acetylkanamycin B + CoA + H(+)</text>
        <dbReference type="Rhea" id="RHEA:16449"/>
        <dbReference type="ChEBI" id="CHEBI:15378"/>
        <dbReference type="ChEBI" id="CHEBI:57287"/>
        <dbReference type="ChEBI" id="CHEBI:57288"/>
        <dbReference type="ChEBI" id="CHEBI:58390"/>
        <dbReference type="ChEBI" id="CHEBI:58549"/>
        <dbReference type="EC" id="2.3.1.82"/>
    </reaction>
</comment>
<dbReference type="InterPro" id="IPR050832">
    <property type="entry name" value="Bact_Acetyltransf"/>
</dbReference>
<dbReference type="GO" id="GO:0046677">
    <property type="term" value="P:response to antibiotic"/>
    <property type="evidence" value="ECO:0007669"/>
    <property type="project" value="UniProtKB-KW"/>
</dbReference>
<dbReference type="NCBIfam" id="NF043067">
    <property type="entry name" value="AAC_6p_group_E"/>
    <property type="match status" value="1"/>
</dbReference>
<dbReference type="PATRIC" id="fig|405444.3.peg.3492"/>
<proteinExistence type="predicted"/>
<dbReference type="Pfam" id="PF00583">
    <property type="entry name" value="Acetyltransf_1"/>
    <property type="match status" value="1"/>
</dbReference>
<dbReference type="PIRSF" id="PIRSF000452">
    <property type="entry name" value="6-N-acetyltransf"/>
    <property type="match status" value="1"/>
</dbReference>
<dbReference type="EC" id="2.3.1.82" evidence="2 9"/>
<comment type="caution">
    <text evidence="11">The sequence shown here is derived from an EMBL/GenBank/DDBJ whole genome shotgun (WGS) entry which is preliminary data.</text>
</comment>
<evidence type="ECO:0000256" key="2">
    <source>
        <dbReference type="ARBA" id="ARBA00012888"/>
    </source>
</evidence>
<dbReference type="Gene3D" id="3.40.630.30">
    <property type="match status" value="1"/>
</dbReference>
<dbReference type="PANTHER" id="PTHR43877">
    <property type="entry name" value="AMINOALKYLPHOSPHONATE N-ACETYLTRANSFERASE-RELATED-RELATED"/>
    <property type="match status" value="1"/>
</dbReference>
<evidence type="ECO:0000313" key="11">
    <source>
        <dbReference type="EMBL" id="KRG65335.1"/>
    </source>
</evidence>
<dbReference type="InterPro" id="IPR000182">
    <property type="entry name" value="GNAT_dom"/>
</dbReference>
<dbReference type="RefSeq" id="WP_057632294.1">
    <property type="nucleotide sequence ID" value="NZ_LDJI01000008.1"/>
</dbReference>
<name>A0A0R0CHF1_9GAMM</name>